<proteinExistence type="predicted"/>
<reference evidence="2" key="1">
    <citation type="submission" date="2016-11" db="EMBL/GenBank/DDBJ databases">
        <authorList>
            <person name="Varghese N."/>
            <person name="Submissions S."/>
        </authorList>
    </citation>
    <scope>NUCLEOTIDE SEQUENCE [LARGE SCALE GENOMIC DNA]</scope>
    <source>
        <strain evidence="2">DSM 27370</strain>
    </source>
</reference>
<evidence type="ECO:0008006" key="3">
    <source>
        <dbReference type="Google" id="ProtNLM"/>
    </source>
</evidence>
<gene>
    <name evidence="1" type="ORF">SAMN05444362_103262</name>
</gene>
<organism evidence="1 2">
    <name type="scientific">Dysgonomonas macrotermitis</name>
    <dbReference type="NCBI Taxonomy" id="1346286"/>
    <lineage>
        <taxon>Bacteria</taxon>
        <taxon>Pseudomonadati</taxon>
        <taxon>Bacteroidota</taxon>
        <taxon>Bacteroidia</taxon>
        <taxon>Bacteroidales</taxon>
        <taxon>Dysgonomonadaceae</taxon>
        <taxon>Dysgonomonas</taxon>
    </lineage>
</organism>
<evidence type="ECO:0000313" key="2">
    <source>
        <dbReference type="Proteomes" id="UP000184480"/>
    </source>
</evidence>
<keyword evidence="2" id="KW-1185">Reference proteome</keyword>
<dbReference type="InterPro" id="IPR025636">
    <property type="entry name" value="DUF4294"/>
</dbReference>
<name>A0A1M4YT67_9BACT</name>
<accession>A0A1M4YT67</accession>
<dbReference type="EMBL" id="FQUC01000003">
    <property type="protein sequence ID" value="SHF08951.1"/>
    <property type="molecule type" value="Genomic_DNA"/>
</dbReference>
<dbReference type="PROSITE" id="PS51257">
    <property type="entry name" value="PROKAR_LIPOPROTEIN"/>
    <property type="match status" value="1"/>
</dbReference>
<protein>
    <recommendedName>
        <fullName evidence="3">DUF4294 domain-containing protein</fullName>
    </recommendedName>
</protein>
<dbReference type="Pfam" id="PF14127">
    <property type="entry name" value="DUF4294"/>
    <property type="match status" value="1"/>
</dbReference>
<dbReference type="STRING" id="1346286.SAMN05444362_103262"/>
<dbReference type="AlphaFoldDB" id="A0A1M4YT67"/>
<evidence type="ECO:0000313" key="1">
    <source>
        <dbReference type="EMBL" id="SHF08951.1"/>
    </source>
</evidence>
<sequence length="207" mass="23773">MPASKNGNESALMKKYYILFVLFLLGGCLAWGQGSKRVIYYTATFVDGDTIYNAYLPETIVFGPLKFKNDKERQEYTKLVRDVKKALPYANLVSQNIIETYEMMETLPDKKAKQKHLEQAQKYIMAEYKPKMKKLTKNQGKILVKLIDRQTNSSTYDIVKSLVGPLRATIYNTFAGIFGNNLKTEYDPEGKDKMIERIVVEIEQGKL</sequence>
<dbReference type="Proteomes" id="UP000184480">
    <property type="component" value="Unassembled WGS sequence"/>
</dbReference>